<dbReference type="EMBL" id="GBXM01107138">
    <property type="protein sequence ID" value="JAH01439.1"/>
    <property type="molecule type" value="Transcribed_RNA"/>
</dbReference>
<dbReference type="AlphaFoldDB" id="A0A0E9V4J1"/>
<name>A0A0E9V4J1_ANGAN</name>
<sequence>MFNHNYISNSGMVSCRQLLCNCHISH</sequence>
<reference evidence="1" key="1">
    <citation type="submission" date="2014-11" db="EMBL/GenBank/DDBJ databases">
        <authorList>
            <person name="Amaro Gonzalez C."/>
        </authorList>
    </citation>
    <scope>NUCLEOTIDE SEQUENCE</scope>
</reference>
<accession>A0A0E9V4J1</accession>
<protein>
    <submittedName>
        <fullName evidence="1">Uncharacterized protein</fullName>
    </submittedName>
</protein>
<dbReference type="EMBL" id="GBXM01036232">
    <property type="protein sequence ID" value="JAH72345.1"/>
    <property type="molecule type" value="Transcribed_RNA"/>
</dbReference>
<proteinExistence type="predicted"/>
<reference evidence="1" key="2">
    <citation type="journal article" date="2015" name="Fish Shellfish Immunol.">
        <title>Early steps in the European eel (Anguilla anguilla)-Vibrio vulnificus interaction in the gills: Role of the RtxA13 toxin.</title>
        <authorList>
            <person name="Callol A."/>
            <person name="Pajuelo D."/>
            <person name="Ebbesson L."/>
            <person name="Teles M."/>
            <person name="MacKenzie S."/>
            <person name="Amaro C."/>
        </authorList>
    </citation>
    <scope>NUCLEOTIDE SEQUENCE</scope>
</reference>
<organism evidence="1">
    <name type="scientific">Anguilla anguilla</name>
    <name type="common">European freshwater eel</name>
    <name type="synonym">Muraena anguilla</name>
    <dbReference type="NCBI Taxonomy" id="7936"/>
    <lineage>
        <taxon>Eukaryota</taxon>
        <taxon>Metazoa</taxon>
        <taxon>Chordata</taxon>
        <taxon>Craniata</taxon>
        <taxon>Vertebrata</taxon>
        <taxon>Euteleostomi</taxon>
        <taxon>Actinopterygii</taxon>
        <taxon>Neopterygii</taxon>
        <taxon>Teleostei</taxon>
        <taxon>Anguilliformes</taxon>
        <taxon>Anguillidae</taxon>
        <taxon>Anguilla</taxon>
    </lineage>
</organism>
<evidence type="ECO:0000313" key="1">
    <source>
        <dbReference type="EMBL" id="JAH72345.1"/>
    </source>
</evidence>